<feature type="region of interest" description="Disordered" evidence="1">
    <location>
        <begin position="1"/>
        <end position="20"/>
    </location>
</feature>
<feature type="region of interest" description="Disordered" evidence="1">
    <location>
        <begin position="146"/>
        <end position="167"/>
    </location>
</feature>
<feature type="region of interest" description="Disordered" evidence="1">
    <location>
        <begin position="422"/>
        <end position="452"/>
    </location>
</feature>
<accession>A0A310SFH1</accession>
<feature type="compositionally biased region" description="Basic and acidic residues" evidence="1">
    <location>
        <begin position="325"/>
        <end position="355"/>
    </location>
</feature>
<name>A0A310SFH1_9HYME</name>
<dbReference type="OrthoDB" id="8192785at2759"/>
<feature type="region of interest" description="Disordered" evidence="1">
    <location>
        <begin position="293"/>
        <end position="360"/>
    </location>
</feature>
<evidence type="ECO:0000256" key="1">
    <source>
        <dbReference type="SAM" id="MobiDB-lite"/>
    </source>
</evidence>
<dbReference type="Proteomes" id="UP000250275">
    <property type="component" value="Unassembled WGS sequence"/>
</dbReference>
<keyword evidence="3" id="KW-1185">Reference proteome</keyword>
<feature type="compositionally biased region" description="Gly residues" evidence="1">
    <location>
        <begin position="1"/>
        <end position="12"/>
    </location>
</feature>
<organism evidence="2 3">
    <name type="scientific">Eufriesea mexicana</name>
    <dbReference type="NCBI Taxonomy" id="516756"/>
    <lineage>
        <taxon>Eukaryota</taxon>
        <taxon>Metazoa</taxon>
        <taxon>Ecdysozoa</taxon>
        <taxon>Arthropoda</taxon>
        <taxon>Hexapoda</taxon>
        <taxon>Insecta</taxon>
        <taxon>Pterygota</taxon>
        <taxon>Neoptera</taxon>
        <taxon>Endopterygota</taxon>
        <taxon>Hymenoptera</taxon>
        <taxon>Apocrita</taxon>
        <taxon>Aculeata</taxon>
        <taxon>Apoidea</taxon>
        <taxon>Anthophila</taxon>
        <taxon>Apidae</taxon>
        <taxon>Eufriesea</taxon>
    </lineage>
</organism>
<evidence type="ECO:0000313" key="2">
    <source>
        <dbReference type="EMBL" id="OAD52360.1"/>
    </source>
</evidence>
<dbReference type="EMBL" id="KQ773785">
    <property type="protein sequence ID" value="OAD52360.1"/>
    <property type="molecule type" value="Genomic_DNA"/>
</dbReference>
<sequence>MKDGRNGTGLPKGGKRSRDVPSVFCEKSSLVYRNVGRRASQTYFPERNLSFRRPLVYETTRSSLAREFPGEHHCLSSSTKILRKTRLVANDESIVVQRHGGVINSVPMLPANSRDTRKSRKRGEPSGRGKKTKIWKLGGGCARTRSGALTSSSGTTRQPPTTKGLKPIVGYRTSECSHGSGLAKAGLHVALLAFAVILVISIEAKPIWSDLYVSSYQYPPGAINVHPQLLQYQSSPYYLYNVHTDASAAPAAAIAQGKLSVSHLPAYSVYYGTPVYDFRFPLNPVFPILKPAQPGGELKPTAPSTTTMKPADKDGEDGIENEDYQDLKTYDVKTKGKEPKAKKSNESIKDAESNLRAKAKPAPKKYRIVLMGTRAKTPDEEKYRLPVEKITETVIQSDEQYKDRAKRNATVLKELKDAKKSQKKLKLAQSRTGYKNWKNKERPSDSTKDKSLDKTLKISKRQVDYLAEDKNRLERSARYAVTRNFKDEKYYAQRKAVMDRFYARQKEIAEKYARKVSTTPKYIYRYDIGEEMDRNNVSSTIKTTADKIAETGNASRYNDLGTSTTAAPTTQIEQIEETVTVASRDSRGNQLQITDNWSEDNVEEDESDDYDYYVQEDVKYKPVAEATLDENGTMNDSKWDAADDGMDTIRWGNCSGQLVYVHDLIIGVHNATYTDANASTFLEVPYCVTCIIMIPTNTSKALSDMNINRNNDNGHTNVVLTLRGFRDENLRYTLKIWGISKSNDRCDHV</sequence>
<feature type="compositionally biased region" description="Acidic residues" evidence="1">
    <location>
        <begin position="314"/>
        <end position="324"/>
    </location>
</feature>
<proteinExistence type="predicted"/>
<dbReference type="AlphaFoldDB" id="A0A310SFH1"/>
<reference evidence="2 3" key="1">
    <citation type="submission" date="2015-07" db="EMBL/GenBank/DDBJ databases">
        <title>The genome of Eufriesea mexicana.</title>
        <authorList>
            <person name="Pan H."/>
            <person name="Kapheim K."/>
        </authorList>
    </citation>
    <scope>NUCLEOTIDE SEQUENCE [LARGE SCALE GENOMIC DNA]</scope>
    <source>
        <strain evidence="2">0111107269</strain>
        <tissue evidence="2">Whole body</tissue>
    </source>
</reference>
<protein>
    <submittedName>
        <fullName evidence="2">Uncharacterized protein</fullName>
    </submittedName>
</protein>
<gene>
    <name evidence="2" type="ORF">WN48_01883</name>
</gene>
<feature type="region of interest" description="Disordered" evidence="1">
    <location>
        <begin position="105"/>
        <end position="134"/>
    </location>
</feature>
<evidence type="ECO:0000313" key="3">
    <source>
        <dbReference type="Proteomes" id="UP000250275"/>
    </source>
</evidence>
<feature type="compositionally biased region" description="Basic and acidic residues" evidence="1">
    <location>
        <begin position="438"/>
        <end position="452"/>
    </location>
</feature>
<feature type="compositionally biased region" description="Polar residues" evidence="1">
    <location>
        <begin position="147"/>
        <end position="161"/>
    </location>
</feature>